<proteinExistence type="inferred from homology"/>
<reference evidence="6 7" key="1">
    <citation type="submission" date="2017-02" db="EMBL/GenBank/DDBJ databases">
        <authorList>
            <person name="Peterson S.W."/>
        </authorList>
    </citation>
    <scope>NUCLEOTIDE SEQUENCE [LARGE SCALE GENOMIC DNA]</scope>
    <source>
        <strain evidence="6 7">VKM Ac-2059</strain>
    </source>
</reference>
<dbReference type="SUPFAM" id="SSF53850">
    <property type="entry name" value="Periplasmic binding protein-like II"/>
    <property type="match status" value="1"/>
</dbReference>
<keyword evidence="2" id="KW-0805">Transcription regulation</keyword>
<keyword evidence="3 6" id="KW-0238">DNA-binding</keyword>
<dbReference type="Gene3D" id="3.40.190.10">
    <property type="entry name" value="Periplasmic binding protein-like II"/>
    <property type="match status" value="2"/>
</dbReference>
<evidence type="ECO:0000313" key="7">
    <source>
        <dbReference type="Proteomes" id="UP000190857"/>
    </source>
</evidence>
<dbReference type="Gene3D" id="1.10.10.10">
    <property type="entry name" value="Winged helix-like DNA-binding domain superfamily/Winged helix DNA-binding domain"/>
    <property type="match status" value="1"/>
</dbReference>
<evidence type="ECO:0000313" key="6">
    <source>
        <dbReference type="EMBL" id="SKC36070.1"/>
    </source>
</evidence>
<dbReference type="InterPro" id="IPR000847">
    <property type="entry name" value="LysR_HTH_N"/>
</dbReference>
<dbReference type="Proteomes" id="UP000190857">
    <property type="component" value="Unassembled WGS sequence"/>
</dbReference>
<keyword evidence="7" id="KW-1185">Reference proteome</keyword>
<dbReference type="InterPro" id="IPR036390">
    <property type="entry name" value="WH_DNA-bd_sf"/>
</dbReference>
<dbReference type="GO" id="GO:0003677">
    <property type="term" value="F:DNA binding"/>
    <property type="evidence" value="ECO:0007669"/>
    <property type="project" value="UniProtKB-KW"/>
</dbReference>
<keyword evidence="4" id="KW-0804">Transcription</keyword>
<gene>
    <name evidence="6" type="ORF">SAMN06309945_0149</name>
</gene>
<dbReference type="EMBL" id="FUZP01000001">
    <property type="protein sequence ID" value="SKC36070.1"/>
    <property type="molecule type" value="Genomic_DNA"/>
</dbReference>
<evidence type="ECO:0000256" key="4">
    <source>
        <dbReference type="ARBA" id="ARBA00023163"/>
    </source>
</evidence>
<feature type="domain" description="HTH lysR-type" evidence="5">
    <location>
        <begin position="14"/>
        <end position="71"/>
    </location>
</feature>
<dbReference type="PANTHER" id="PTHR30346:SF0">
    <property type="entry name" value="HCA OPERON TRANSCRIPTIONAL ACTIVATOR HCAR"/>
    <property type="match status" value="1"/>
</dbReference>
<dbReference type="PRINTS" id="PR00039">
    <property type="entry name" value="HTHLYSR"/>
</dbReference>
<protein>
    <submittedName>
        <fullName evidence="6">DNA-binding transcriptional regulator, LysR family</fullName>
    </submittedName>
</protein>
<accession>A0A1T5IAH0</accession>
<evidence type="ECO:0000256" key="1">
    <source>
        <dbReference type="ARBA" id="ARBA00009437"/>
    </source>
</evidence>
<dbReference type="InterPro" id="IPR005119">
    <property type="entry name" value="LysR_subst-bd"/>
</dbReference>
<dbReference type="PANTHER" id="PTHR30346">
    <property type="entry name" value="TRANSCRIPTIONAL DUAL REGULATOR HCAR-RELATED"/>
    <property type="match status" value="1"/>
</dbReference>
<dbReference type="STRING" id="123320.SAMN06309945_0149"/>
<evidence type="ECO:0000259" key="5">
    <source>
        <dbReference type="PROSITE" id="PS50931"/>
    </source>
</evidence>
<organism evidence="6 7">
    <name type="scientific">Okibacterium fritillariae</name>
    <dbReference type="NCBI Taxonomy" id="123320"/>
    <lineage>
        <taxon>Bacteria</taxon>
        <taxon>Bacillati</taxon>
        <taxon>Actinomycetota</taxon>
        <taxon>Actinomycetes</taxon>
        <taxon>Micrococcales</taxon>
        <taxon>Microbacteriaceae</taxon>
        <taxon>Okibacterium</taxon>
    </lineage>
</organism>
<dbReference type="InterPro" id="IPR036388">
    <property type="entry name" value="WH-like_DNA-bd_sf"/>
</dbReference>
<evidence type="ECO:0000256" key="2">
    <source>
        <dbReference type="ARBA" id="ARBA00023015"/>
    </source>
</evidence>
<dbReference type="GO" id="GO:0003700">
    <property type="term" value="F:DNA-binding transcription factor activity"/>
    <property type="evidence" value="ECO:0007669"/>
    <property type="project" value="InterPro"/>
</dbReference>
<sequence>MREDALPYAECMALDIRSLRVLVACDDAGTITDAAIAVGLSQAAASRTIAALERELGAQLLVRRPRGVELTTLGTAVVAQARKVLSELEAVRTLADGHTTPLRVGYAWAAFGEHTDELRRRWGVTHPARRLELMNVNSRTAGLAENLVDVAVLRVEVDDRFETASIGSERRFAAVPSGDPLARRRTLTLDDLVGHVVVGNPEWSTTTAALWPEGAVTMRRIWGTEEWLDEIATGGAVGTTAEATVARHPRRGVTYRPLTGAPRIPVSLAWRRGEAGPEVEALVELARELYGPDDADGRSSSH</sequence>
<name>A0A1T5IAH0_9MICO</name>
<evidence type="ECO:0000256" key="3">
    <source>
        <dbReference type="ARBA" id="ARBA00023125"/>
    </source>
</evidence>
<dbReference type="Pfam" id="PF03466">
    <property type="entry name" value="LysR_substrate"/>
    <property type="match status" value="1"/>
</dbReference>
<dbReference type="SUPFAM" id="SSF46785">
    <property type="entry name" value="Winged helix' DNA-binding domain"/>
    <property type="match status" value="1"/>
</dbReference>
<dbReference type="Pfam" id="PF00126">
    <property type="entry name" value="HTH_1"/>
    <property type="match status" value="1"/>
</dbReference>
<dbReference type="AlphaFoldDB" id="A0A1T5IAH0"/>
<dbReference type="GO" id="GO:0032993">
    <property type="term" value="C:protein-DNA complex"/>
    <property type="evidence" value="ECO:0007669"/>
    <property type="project" value="TreeGrafter"/>
</dbReference>
<comment type="similarity">
    <text evidence="1">Belongs to the LysR transcriptional regulatory family.</text>
</comment>
<dbReference type="PROSITE" id="PS50931">
    <property type="entry name" value="HTH_LYSR"/>
    <property type="match status" value="1"/>
</dbReference>